<dbReference type="Proteomes" id="UP000296883">
    <property type="component" value="Plasmid punnamed2"/>
</dbReference>
<dbReference type="NCBIfam" id="TIGR01716">
    <property type="entry name" value="RGG_Cterm"/>
    <property type="match status" value="1"/>
</dbReference>
<dbReference type="InterPro" id="IPR001387">
    <property type="entry name" value="Cro/C1-type_HTH"/>
</dbReference>
<dbReference type="InterPro" id="IPR010057">
    <property type="entry name" value="Transcription_activator_Rgg_C"/>
</dbReference>
<dbReference type="SMART" id="SM00530">
    <property type="entry name" value="HTH_XRE"/>
    <property type="match status" value="1"/>
</dbReference>
<evidence type="ECO:0000259" key="1">
    <source>
        <dbReference type="PROSITE" id="PS50943"/>
    </source>
</evidence>
<dbReference type="CDD" id="cd00093">
    <property type="entry name" value="HTH_XRE"/>
    <property type="match status" value="1"/>
</dbReference>
<dbReference type="EMBL" id="SRHU01000007">
    <property type="protein sequence ID" value="TFZ42913.1"/>
    <property type="molecule type" value="Genomic_DNA"/>
</dbReference>
<reference evidence="2 4" key="2">
    <citation type="submission" date="2019-04" db="EMBL/GenBank/DDBJ databases">
        <authorList>
            <person name="Ge Y."/>
        </authorList>
    </citation>
    <scope>NUCLEOTIDE SEQUENCE [LARGE SCALE GENOMIC DNA]</scope>
    <source>
        <strain evidence="2">CF-49</strain>
        <strain evidence="4">personal::cf-49</strain>
        <plasmid evidence="2 4">punnamed2</plasmid>
    </source>
</reference>
<dbReference type="PROSITE" id="PS50943">
    <property type="entry name" value="HTH_CROC1"/>
    <property type="match status" value="1"/>
</dbReference>
<evidence type="ECO:0000313" key="4">
    <source>
        <dbReference type="Proteomes" id="UP000296883"/>
    </source>
</evidence>
<dbReference type="AlphaFoldDB" id="A0AAJ5JLS7"/>
<organism evidence="3 5">
    <name type="scientific">Vagococcus xieshaowenii</name>
    <dbReference type="NCBI Taxonomy" id="2562451"/>
    <lineage>
        <taxon>Bacteria</taxon>
        <taxon>Bacillati</taxon>
        <taxon>Bacillota</taxon>
        <taxon>Bacilli</taxon>
        <taxon>Lactobacillales</taxon>
        <taxon>Enterococcaceae</taxon>
        <taxon>Vagococcus</taxon>
    </lineage>
</organism>
<dbReference type="InterPro" id="IPR053163">
    <property type="entry name" value="HTH-type_regulator_Rgg"/>
</dbReference>
<name>A0AAJ5JLS7_9ENTE</name>
<geneLocation type="plasmid" evidence="2 4">
    <name>punnamed2</name>
</geneLocation>
<protein>
    <submittedName>
        <fullName evidence="3">Helix-turn-helix domain-containing protein</fullName>
    </submittedName>
</protein>
<dbReference type="EMBL" id="CP038867">
    <property type="protein sequence ID" value="QCA29698.1"/>
    <property type="molecule type" value="Genomic_DNA"/>
</dbReference>
<gene>
    <name evidence="3" type="ORF">E4031_01380</name>
    <name evidence="2" type="ORF">E4Z98_09945</name>
</gene>
<dbReference type="Gene3D" id="1.25.40.10">
    <property type="entry name" value="Tetratricopeptide repeat domain"/>
    <property type="match status" value="1"/>
</dbReference>
<dbReference type="Pfam" id="PF01381">
    <property type="entry name" value="HTH_3"/>
    <property type="match status" value="1"/>
</dbReference>
<sequence length="284" mass="33644">MINVGLFFKILRKERGLSLEQCSKGIFSKAGLSKFERGHSDITLKKFLLLMERLDISIPEFLNYINNRELSTVTLFFDKVKQAYKQGNTSLLLHYFQQEEEKYEQTAIISYRIKSTMILILLSSIDGCYKPSETRVIELSNYLFERERWYLFELLIFKNSVLLINPNLSSLLITELIKKKKNNNIPIYNKIISETLLNSTIVEFNKKNYDICLLYLNEVKHLLDPEDFFLKYVYQLLKECIKLKHKPDPNYDRLYFLLDILDTLGEDYQVVIYKNFVEKAIFTS</sequence>
<dbReference type="InterPro" id="IPR010982">
    <property type="entry name" value="Lambda_DNA-bd_dom_sf"/>
</dbReference>
<keyword evidence="4" id="KW-1185">Reference proteome</keyword>
<dbReference type="PANTHER" id="PTHR37038:SF12">
    <property type="entry name" value="TRANSCRIPTIONAL REGULATOR"/>
    <property type="match status" value="1"/>
</dbReference>
<dbReference type="InterPro" id="IPR011990">
    <property type="entry name" value="TPR-like_helical_dom_sf"/>
</dbReference>
<proteinExistence type="predicted"/>
<evidence type="ECO:0000313" key="5">
    <source>
        <dbReference type="Proteomes" id="UP000297725"/>
    </source>
</evidence>
<evidence type="ECO:0000313" key="2">
    <source>
        <dbReference type="EMBL" id="QCA29698.1"/>
    </source>
</evidence>
<reference evidence="3 5" key="1">
    <citation type="submission" date="2019-03" db="EMBL/GenBank/DDBJ databases">
        <title>Vagococcus sp. was isolated fron gut of Carduelis flavirostris.</title>
        <authorList>
            <person name="Ge Y."/>
        </authorList>
    </citation>
    <scope>NUCLEOTIDE SEQUENCE [LARGE SCALE GENOMIC DNA]</scope>
    <source>
        <strain evidence="3 5">CF-210</strain>
    </source>
</reference>
<dbReference type="Pfam" id="PF21259">
    <property type="entry name" value="Rgg_C"/>
    <property type="match status" value="1"/>
</dbReference>
<evidence type="ECO:0000313" key="3">
    <source>
        <dbReference type="EMBL" id="TFZ42913.1"/>
    </source>
</evidence>
<keyword evidence="2" id="KW-0614">Plasmid</keyword>
<accession>A0AAJ5JLS7</accession>
<feature type="domain" description="HTH cro/C1-type" evidence="1">
    <location>
        <begin position="8"/>
        <end position="61"/>
    </location>
</feature>
<dbReference type="Proteomes" id="UP000297725">
    <property type="component" value="Unassembled WGS sequence"/>
</dbReference>
<dbReference type="GO" id="GO:0003677">
    <property type="term" value="F:DNA binding"/>
    <property type="evidence" value="ECO:0007669"/>
    <property type="project" value="InterPro"/>
</dbReference>
<dbReference type="PANTHER" id="PTHR37038">
    <property type="entry name" value="TRANSCRIPTIONAL REGULATOR-RELATED"/>
    <property type="match status" value="1"/>
</dbReference>
<dbReference type="SUPFAM" id="SSF47413">
    <property type="entry name" value="lambda repressor-like DNA-binding domains"/>
    <property type="match status" value="1"/>
</dbReference>